<dbReference type="InterPro" id="IPR000847">
    <property type="entry name" value="LysR_HTH_N"/>
</dbReference>
<evidence type="ECO:0000256" key="3">
    <source>
        <dbReference type="ARBA" id="ARBA00023125"/>
    </source>
</evidence>
<comment type="caution">
    <text evidence="6">The sequence shown here is derived from an EMBL/GenBank/DDBJ whole genome shotgun (WGS) entry which is preliminary data.</text>
</comment>
<organism evidence="6 7">
    <name type="scientific">Acetobacter sacchari</name>
    <dbReference type="NCBI Taxonomy" id="2661687"/>
    <lineage>
        <taxon>Bacteria</taxon>
        <taxon>Pseudomonadati</taxon>
        <taxon>Pseudomonadota</taxon>
        <taxon>Alphaproteobacteria</taxon>
        <taxon>Acetobacterales</taxon>
        <taxon>Acetobacteraceae</taxon>
        <taxon>Acetobacter</taxon>
    </lineage>
</organism>
<dbReference type="InterPro" id="IPR036388">
    <property type="entry name" value="WH-like_DNA-bd_sf"/>
</dbReference>
<evidence type="ECO:0000313" key="7">
    <source>
        <dbReference type="Proteomes" id="UP000664771"/>
    </source>
</evidence>
<keyword evidence="2" id="KW-0805">Transcription regulation</keyword>
<dbReference type="Gene3D" id="3.40.190.290">
    <property type="match status" value="1"/>
</dbReference>
<dbReference type="EMBL" id="JAFVMF010000003">
    <property type="protein sequence ID" value="MBO1358773.1"/>
    <property type="molecule type" value="Genomic_DNA"/>
</dbReference>
<dbReference type="Proteomes" id="UP000664771">
    <property type="component" value="Unassembled WGS sequence"/>
</dbReference>
<proteinExistence type="inferred from homology"/>
<name>A0ABS3LS94_9PROT</name>
<dbReference type="SUPFAM" id="SSF53850">
    <property type="entry name" value="Periplasmic binding protein-like II"/>
    <property type="match status" value="1"/>
</dbReference>
<dbReference type="InterPro" id="IPR005119">
    <property type="entry name" value="LysR_subst-bd"/>
</dbReference>
<reference evidence="6 7" key="1">
    <citation type="submission" date="2021-03" db="EMBL/GenBank/DDBJ databases">
        <title>The complete genome sequence of Acetobacter sacchari TBRC 11175.</title>
        <authorList>
            <person name="Charoenyingcharoen P."/>
            <person name="Yukphan P."/>
        </authorList>
    </citation>
    <scope>NUCLEOTIDE SEQUENCE [LARGE SCALE GENOMIC DNA]</scope>
    <source>
        <strain evidence="6 7">TBRC 11175</strain>
    </source>
</reference>
<accession>A0ABS3LS94</accession>
<dbReference type="CDD" id="cd05466">
    <property type="entry name" value="PBP2_LTTR_substrate"/>
    <property type="match status" value="1"/>
</dbReference>
<keyword evidence="4" id="KW-0804">Transcription</keyword>
<evidence type="ECO:0000256" key="1">
    <source>
        <dbReference type="ARBA" id="ARBA00009437"/>
    </source>
</evidence>
<dbReference type="InterPro" id="IPR036390">
    <property type="entry name" value="WH_DNA-bd_sf"/>
</dbReference>
<evidence type="ECO:0000256" key="4">
    <source>
        <dbReference type="ARBA" id="ARBA00023163"/>
    </source>
</evidence>
<dbReference type="InterPro" id="IPR050950">
    <property type="entry name" value="HTH-type_LysR_regulators"/>
</dbReference>
<evidence type="ECO:0000313" key="6">
    <source>
        <dbReference type="EMBL" id="MBO1358773.1"/>
    </source>
</evidence>
<dbReference type="Gene3D" id="1.10.10.10">
    <property type="entry name" value="Winged helix-like DNA-binding domain superfamily/Winged helix DNA-binding domain"/>
    <property type="match status" value="1"/>
</dbReference>
<sequence>MRKAADVLNVAASAVDRQVLNAEQTLGVKLFDRLPSGLRLTPAGSAVAQQIARWSNDEITLLQHIEELRSGKGGEVRIAVADGLAVSFIPALVTRLHEVSPKLRFKITVANAATSANLIRANECDIALTFEPPSFTGLRVEAQVVSRIGTLVRLGHPLTKKSRIRLADCLDYQIIAPDSSTALWSTVENLFAEASLAFNVVFTSNNVALLCDMVKRGLGIAIMRDFDAVGHLTDCNFLPLPGVKTAPQNLSLIVSSTNILRPGLEPVIQEIKAALEAIERNDLPA</sequence>
<dbReference type="PANTHER" id="PTHR30419:SF8">
    <property type="entry name" value="NITROGEN ASSIMILATION TRANSCRIPTIONAL ACTIVATOR-RELATED"/>
    <property type="match status" value="1"/>
</dbReference>
<feature type="domain" description="HTH lysR-type" evidence="5">
    <location>
        <begin position="1"/>
        <end position="41"/>
    </location>
</feature>
<dbReference type="Pfam" id="PF03466">
    <property type="entry name" value="LysR_substrate"/>
    <property type="match status" value="1"/>
</dbReference>
<protein>
    <submittedName>
        <fullName evidence="6">LysR family transcriptional regulator</fullName>
    </submittedName>
</protein>
<keyword evidence="3" id="KW-0238">DNA-binding</keyword>
<gene>
    <name evidence="6" type="ORF">J2D73_03035</name>
</gene>
<dbReference type="SUPFAM" id="SSF46785">
    <property type="entry name" value="Winged helix' DNA-binding domain"/>
    <property type="match status" value="1"/>
</dbReference>
<dbReference type="PROSITE" id="PS50931">
    <property type="entry name" value="HTH_LYSR"/>
    <property type="match status" value="1"/>
</dbReference>
<dbReference type="Pfam" id="PF00126">
    <property type="entry name" value="HTH_1"/>
    <property type="match status" value="1"/>
</dbReference>
<evidence type="ECO:0000259" key="5">
    <source>
        <dbReference type="PROSITE" id="PS50931"/>
    </source>
</evidence>
<evidence type="ECO:0000256" key="2">
    <source>
        <dbReference type="ARBA" id="ARBA00023015"/>
    </source>
</evidence>
<comment type="similarity">
    <text evidence="1">Belongs to the LysR transcriptional regulatory family.</text>
</comment>
<keyword evidence="7" id="KW-1185">Reference proteome</keyword>
<dbReference type="PANTHER" id="PTHR30419">
    <property type="entry name" value="HTH-TYPE TRANSCRIPTIONAL REGULATOR YBHD"/>
    <property type="match status" value="1"/>
</dbReference>